<dbReference type="InterPro" id="IPR001431">
    <property type="entry name" value="Pept_M16_Zn_BS"/>
</dbReference>
<dbReference type="GO" id="GO:0046872">
    <property type="term" value="F:metal ion binding"/>
    <property type="evidence" value="ECO:0007669"/>
    <property type="project" value="InterPro"/>
</dbReference>
<dbReference type="GO" id="GO:0006508">
    <property type="term" value="P:proteolysis"/>
    <property type="evidence" value="ECO:0007669"/>
    <property type="project" value="InterPro"/>
</dbReference>
<name>A0A6J6I043_9ZZZZ</name>
<evidence type="ECO:0000259" key="2">
    <source>
        <dbReference type="Pfam" id="PF00675"/>
    </source>
</evidence>
<feature type="domain" description="Peptidase M16 C-terminal" evidence="3">
    <location>
        <begin position="193"/>
        <end position="360"/>
    </location>
</feature>
<dbReference type="PANTHER" id="PTHR11851:SF49">
    <property type="entry name" value="MITOCHONDRIAL-PROCESSING PEPTIDASE SUBUNIT ALPHA"/>
    <property type="match status" value="1"/>
</dbReference>
<dbReference type="Pfam" id="PF00675">
    <property type="entry name" value="Peptidase_M16"/>
    <property type="match status" value="1"/>
</dbReference>
<dbReference type="AlphaFoldDB" id="A0A6J6I043"/>
<proteinExistence type="inferred from homology"/>
<sequence>MVAAIVVAEVAAVAADLRPSDSPVSESDIERSELASGVRVVSERMPEARSVSVGMWFAVGSRDEPGNIAGASHFLEHLLFKGTEKRSARSIALAVDAVGGEMNAYTSREHTAYYLRLPVAELDSGLRLLADVVSEPAFRAHELDAEREVIIEELLMSEDTPDDLVLTALYESLYPQHPLGRETLGSRDTVEAMTRDDVSNFHATWYRPANLVIAAAGNLDHAQVVEAVDGLFDNGAAGVAPERTAPSSDIEPLVLIDRPTEQVHVAVGWRALPIDDDDRYALWVANHVLGGGMSSRLFQSIREERGLAYTVFTSPSSYSDVGSLILYAGTGANRLGELLDVTNEVLDGVLADGITAEEHAVALGYLEGSMLLGLEDSGSRMSRLGSGLVVRDSIISIDDHVRHIRSVTLDDVHRVLKRILGQPRAVSAVGPLGGGNAALEAFAKS</sequence>
<gene>
    <name evidence="4" type="ORF">UFOPK1835_01552</name>
</gene>
<protein>
    <submittedName>
        <fullName evidence="4">Unannotated protein</fullName>
    </submittedName>
</protein>
<dbReference type="PANTHER" id="PTHR11851">
    <property type="entry name" value="METALLOPROTEASE"/>
    <property type="match status" value="1"/>
</dbReference>
<dbReference type="Gene3D" id="3.30.830.10">
    <property type="entry name" value="Metalloenzyme, LuxS/M16 peptidase-like"/>
    <property type="match status" value="2"/>
</dbReference>
<dbReference type="Pfam" id="PF05193">
    <property type="entry name" value="Peptidase_M16_C"/>
    <property type="match status" value="1"/>
</dbReference>
<dbReference type="EMBL" id="CAEZUP010000077">
    <property type="protein sequence ID" value="CAB4618153.1"/>
    <property type="molecule type" value="Genomic_DNA"/>
</dbReference>
<dbReference type="InterPro" id="IPR007863">
    <property type="entry name" value="Peptidase_M16_C"/>
</dbReference>
<dbReference type="SUPFAM" id="SSF63411">
    <property type="entry name" value="LuxS/MPP-like metallohydrolase"/>
    <property type="match status" value="2"/>
</dbReference>
<evidence type="ECO:0000256" key="1">
    <source>
        <dbReference type="ARBA" id="ARBA00007261"/>
    </source>
</evidence>
<comment type="similarity">
    <text evidence="1">Belongs to the peptidase M16 family.</text>
</comment>
<accession>A0A6J6I043</accession>
<dbReference type="PROSITE" id="PS00143">
    <property type="entry name" value="INSULINASE"/>
    <property type="match status" value="1"/>
</dbReference>
<dbReference type="InterPro" id="IPR050361">
    <property type="entry name" value="MPP/UQCRC_Complex"/>
</dbReference>
<dbReference type="InterPro" id="IPR011765">
    <property type="entry name" value="Pept_M16_N"/>
</dbReference>
<feature type="domain" description="Peptidase M16 N-terminal" evidence="2">
    <location>
        <begin position="39"/>
        <end position="185"/>
    </location>
</feature>
<evidence type="ECO:0000259" key="3">
    <source>
        <dbReference type="Pfam" id="PF05193"/>
    </source>
</evidence>
<dbReference type="InterPro" id="IPR011249">
    <property type="entry name" value="Metalloenz_LuxS/M16"/>
</dbReference>
<dbReference type="GO" id="GO:0004222">
    <property type="term" value="F:metalloendopeptidase activity"/>
    <property type="evidence" value="ECO:0007669"/>
    <property type="project" value="InterPro"/>
</dbReference>
<evidence type="ECO:0000313" key="4">
    <source>
        <dbReference type="EMBL" id="CAB4618153.1"/>
    </source>
</evidence>
<reference evidence="4" key="1">
    <citation type="submission" date="2020-05" db="EMBL/GenBank/DDBJ databases">
        <authorList>
            <person name="Chiriac C."/>
            <person name="Salcher M."/>
            <person name="Ghai R."/>
            <person name="Kavagutti S V."/>
        </authorList>
    </citation>
    <scope>NUCLEOTIDE SEQUENCE</scope>
</reference>
<organism evidence="4">
    <name type="scientific">freshwater metagenome</name>
    <dbReference type="NCBI Taxonomy" id="449393"/>
    <lineage>
        <taxon>unclassified sequences</taxon>
        <taxon>metagenomes</taxon>
        <taxon>ecological metagenomes</taxon>
    </lineage>
</organism>